<dbReference type="AlphaFoldDB" id="A0A8S3B8L6"/>
<proteinExistence type="predicted"/>
<dbReference type="Proteomes" id="UP000676336">
    <property type="component" value="Unassembled WGS sequence"/>
</dbReference>
<dbReference type="PROSITE" id="PS51257">
    <property type="entry name" value="PROKAR_LIPOPROTEIN"/>
    <property type="match status" value="1"/>
</dbReference>
<gene>
    <name evidence="1" type="ORF">SMN809_LOCUS47326</name>
</gene>
<sequence>MRSLRLFYCDDASTTASGSGQLVIASCESQYKVLHFHNGGLDRLIEILNEWNLFA</sequence>
<organism evidence="1 2">
    <name type="scientific">Rotaria magnacalcarata</name>
    <dbReference type="NCBI Taxonomy" id="392030"/>
    <lineage>
        <taxon>Eukaryota</taxon>
        <taxon>Metazoa</taxon>
        <taxon>Spiralia</taxon>
        <taxon>Gnathifera</taxon>
        <taxon>Rotifera</taxon>
        <taxon>Eurotatoria</taxon>
        <taxon>Bdelloidea</taxon>
        <taxon>Philodinida</taxon>
        <taxon>Philodinidae</taxon>
        <taxon>Rotaria</taxon>
    </lineage>
</organism>
<accession>A0A8S3B8L6</accession>
<feature type="non-terminal residue" evidence="1">
    <location>
        <position position="55"/>
    </location>
</feature>
<protein>
    <submittedName>
        <fullName evidence="1">Uncharacterized protein</fullName>
    </submittedName>
</protein>
<evidence type="ECO:0000313" key="2">
    <source>
        <dbReference type="Proteomes" id="UP000676336"/>
    </source>
</evidence>
<name>A0A8S3B8L6_9BILA</name>
<dbReference type="EMBL" id="CAJOBI010149449">
    <property type="protein sequence ID" value="CAF4804627.1"/>
    <property type="molecule type" value="Genomic_DNA"/>
</dbReference>
<comment type="caution">
    <text evidence="1">The sequence shown here is derived from an EMBL/GenBank/DDBJ whole genome shotgun (WGS) entry which is preliminary data.</text>
</comment>
<reference evidence="1" key="1">
    <citation type="submission" date="2021-02" db="EMBL/GenBank/DDBJ databases">
        <authorList>
            <person name="Nowell W R."/>
        </authorList>
    </citation>
    <scope>NUCLEOTIDE SEQUENCE</scope>
</reference>
<evidence type="ECO:0000313" key="1">
    <source>
        <dbReference type="EMBL" id="CAF4804627.1"/>
    </source>
</evidence>